<proteinExistence type="predicted"/>
<name>A0A225X0W3_9STRA</name>
<protein>
    <submittedName>
        <fullName evidence="2">Uncharacterized protein</fullName>
    </submittedName>
</protein>
<sequence length="266" mass="30826">MSPSQASSDDFPRFIGAENFDVWKTRECAALDGKHFLGYVKKPDYDSISDDESDESKSDMSDVDDSPKAKTNPKENAEIDPDTIDDEASDDEPKPSSDSDDESGTTLKPRRYGRNFPSQRDHRRQEAKTKAFLMKSMDNTHVRLVKNLKSCYDIFQYICQKYEGAAFHGDPYFIQHYLMDLKYEEGSDLTDFFLNLENAMKAAQEVTNLVMTEGQNSIYLFHSMPRSWKDDLHIWKGRRKYIPYEDLKQSIEGKIRDTLAQERYTL</sequence>
<evidence type="ECO:0000313" key="3">
    <source>
        <dbReference type="Proteomes" id="UP000198211"/>
    </source>
</evidence>
<feature type="compositionally biased region" description="Basic and acidic residues" evidence="1">
    <location>
        <begin position="55"/>
        <end position="77"/>
    </location>
</feature>
<feature type="compositionally biased region" description="Acidic residues" evidence="1">
    <location>
        <begin position="78"/>
        <end position="90"/>
    </location>
</feature>
<dbReference type="Pfam" id="PF14223">
    <property type="entry name" value="Retrotran_gag_2"/>
    <property type="match status" value="1"/>
</dbReference>
<dbReference type="Proteomes" id="UP000198211">
    <property type="component" value="Unassembled WGS sequence"/>
</dbReference>
<dbReference type="OrthoDB" id="124768at2759"/>
<evidence type="ECO:0000256" key="1">
    <source>
        <dbReference type="SAM" id="MobiDB-lite"/>
    </source>
</evidence>
<evidence type="ECO:0000313" key="2">
    <source>
        <dbReference type="EMBL" id="OWZ22888.1"/>
    </source>
</evidence>
<keyword evidence="3" id="KW-1185">Reference proteome</keyword>
<organism evidence="2 3">
    <name type="scientific">Phytophthora megakarya</name>
    <dbReference type="NCBI Taxonomy" id="4795"/>
    <lineage>
        <taxon>Eukaryota</taxon>
        <taxon>Sar</taxon>
        <taxon>Stramenopiles</taxon>
        <taxon>Oomycota</taxon>
        <taxon>Peronosporomycetes</taxon>
        <taxon>Peronosporales</taxon>
        <taxon>Peronosporaceae</taxon>
        <taxon>Phytophthora</taxon>
    </lineage>
</organism>
<comment type="caution">
    <text evidence="2">The sequence shown here is derived from an EMBL/GenBank/DDBJ whole genome shotgun (WGS) entry which is preliminary data.</text>
</comment>
<reference evidence="3" key="1">
    <citation type="submission" date="2017-03" db="EMBL/GenBank/DDBJ databases">
        <title>Phytopthora megakarya and P. palmivora, two closely related causual agents of cacao black pod achieved similar genome size and gene model numbers by different mechanisms.</title>
        <authorList>
            <person name="Ali S."/>
            <person name="Shao J."/>
            <person name="Larry D.J."/>
            <person name="Kronmiller B."/>
            <person name="Shen D."/>
            <person name="Strem M.D."/>
            <person name="Melnick R.L."/>
            <person name="Guiltinan M.J."/>
            <person name="Tyler B.M."/>
            <person name="Meinhardt L.W."/>
            <person name="Bailey B.A."/>
        </authorList>
    </citation>
    <scope>NUCLEOTIDE SEQUENCE [LARGE SCALE GENOMIC DNA]</scope>
    <source>
        <strain evidence="3">zdho120</strain>
    </source>
</reference>
<dbReference type="EMBL" id="NBNE01000102">
    <property type="protein sequence ID" value="OWZ22888.1"/>
    <property type="molecule type" value="Genomic_DNA"/>
</dbReference>
<gene>
    <name evidence="2" type="ORF">PHMEG_0002342</name>
</gene>
<dbReference type="AlphaFoldDB" id="A0A225X0W3"/>
<accession>A0A225X0W3</accession>
<feature type="region of interest" description="Disordered" evidence="1">
    <location>
        <begin position="41"/>
        <end position="127"/>
    </location>
</feature>